<protein>
    <submittedName>
        <fullName evidence="2">Acyl carrier protein</fullName>
    </submittedName>
</protein>
<gene>
    <name evidence="2" type="ORF">HKX69_17135</name>
</gene>
<dbReference type="SUPFAM" id="SSF47336">
    <property type="entry name" value="ACP-like"/>
    <property type="match status" value="1"/>
</dbReference>
<evidence type="ECO:0000259" key="1">
    <source>
        <dbReference type="PROSITE" id="PS50075"/>
    </source>
</evidence>
<sequence length="79" mass="8395">MSAQQDRLFTLVVDKLGVDPEQLSPAATLDALELDSLLLIELSVLVEKEFGVQLDETALTPESTLGDILAAIDAKVSVA</sequence>
<dbReference type="PROSITE" id="PS50075">
    <property type="entry name" value="CARRIER"/>
    <property type="match status" value="1"/>
</dbReference>
<feature type="domain" description="Carrier" evidence="1">
    <location>
        <begin position="2"/>
        <end position="76"/>
    </location>
</feature>
<dbReference type="Proteomes" id="UP000502641">
    <property type="component" value="Chromosome"/>
</dbReference>
<dbReference type="EMBL" id="CP053189">
    <property type="protein sequence ID" value="QJS11011.1"/>
    <property type="molecule type" value="Genomic_DNA"/>
</dbReference>
<dbReference type="RefSeq" id="WP_171154619.1">
    <property type="nucleotide sequence ID" value="NZ_CP053189.1"/>
</dbReference>
<dbReference type="Gene3D" id="1.10.1200.10">
    <property type="entry name" value="ACP-like"/>
    <property type="match status" value="1"/>
</dbReference>
<accession>A0A6M4PIR8</accession>
<organism evidence="2 3">
    <name type="scientific">Streptomyces argyrophylli</name>
    <dbReference type="NCBI Taxonomy" id="2726118"/>
    <lineage>
        <taxon>Bacteria</taxon>
        <taxon>Bacillati</taxon>
        <taxon>Actinomycetota</taxon>
        <taxon>Actinomycetes</taxon>
        <taxon>Kitasatosporales</taxon>
        <taxon>Streptomycetaceae</taxon>
        <taxon>Streptomyces</taxon>
    </lineage>
</organism>
<dbReference type="KEGG" id="sarg:HKX69_17135"/>
<reference evidence="2 3" key="1">
    <citation type="submission" date="2020-05" db="EMBL/GenBank/DDBJ databases">
        <authorList>
            <person name="Li K."/>
        </authorList>
    </citation>
    <scope>NUCLEOTIDE SEQUENCE [LARGE SCALE GENOMIC DNA]</scope>
    <source>
        <strain evidence="3">jing01</strain>
    </source>
</reference>
<dbReference type="AlphaFoldDB" id="A0A6M4PIR8"/>
<dbReference type="InterPro" id="IPR009081">
    <property type="entry name" value="PP-bd_ACP"/>
</dbReference>
<dbReference type="InterPro" id="IPR036736">
    <property type="entry name" value="ACP-like_sf"/>
</dbReference>
<proteinExistence type="predicted"/>
<name>A0A6M4PIR8_9ACTN</name>
<evidence type="ECO:0000313" key="2">
    <source>
        <dbReference type="EMBL" id="QJS11011.1"/>
    </source>
</evidence>
<evidence type="ECO:0000313" key="3">
    <source>
        <dbReference type="Proteomes" id="UP000502641"/>
    </source>
</evidence>
<keyword evidence="3" id="KW-1185">Reference proteome</keyword>
<dbReference type="Pfam" id="PF00550">
    <property type="entry name" value="PP-binding"/>
    <property type="match status" value="1"/>
</dbReference>